<evidence type="ECO:0000313" key="1">
    <source>
        <dbReference type="EMBL" id="MBC3909364.1"/>
    </source>
</evidence>
<dbReference type="SUPFAM" id="SSF54637">
    <property type="entry name" value="Thioesterase/thiol ester dehydrase-isomerase"/>
    <property type="match status" value="1"/>
</dbReference>
<dbReference type="Proteomes" id="UP000646911">
    <property type="component" value="Unassembled WGS sequence"/>
</dbReference>
<evidence type="ECO:0000313" key="2">
    <source>
        <dbReference type="Proteomes" id="UP000646911"/>
    </source>
</evidence>
<dbReference type="PANTHER" id="PTHR12475:SF4">
    <property type="entry name" value="PROTEIN THEM6"/>
    <property type="match status" value="1"/>
</dbReference>
<dbReference type="CDD" id="cd00586">
    <property type="entry name" value="4HBT"/>
    <property type="match status" value="1"/>
</dbReference>
<name>A0ABR6ZC76_9BURK</name>
<dbReference type="Gene3D" id="3.10.129.10">
    <property type="entry name" value="Hotdog Thioesterase"/>
    <property type="match status" value="1"/>
</dbReference>
<dbReference type="InterPro" id="IPR029069">
    <property type="entry name" value="HotDog_dom_sf"/>
</dbReference>
<reference evidence="1 2" key="1">
    <citation type="submission" date="2020-08" db="EMBL/GenBank/DDBJ databases">
        <title>Novel species isolated from subtropical streams in China.</title>
        <authorList>
            <person name="Lu H."/>
        </authorList>
    </citation>
    <scope>NUCLEOTIDE SEQUENCE [LARGE SCALE GENOMIC DNA]</scope>
    <source>
        <strain evidence="1 2">NL8W</strain>
    </source>
</reference>
<sequence length="189" mass="21907">MNLWCRLLRLLLTLAWRKKVGVLEPSRLRMTVLPNDLDFNMHVNNGRYLTLADVGRIDFVFRTGVFRTAMTLRARPVVGDAIAKFRRDLKVFQRYNLETRLLGWDDKWIFIEQRFIRHGRVVGVVTVRCLWVNADGAMTAQLFVDTVHPQLVSPPLPKWVKEWSRCCDDLSTSLRIEEAQTEAPLKAAA</sequence>
<proteinExistence type="predicted"/>
<dbReference type="InterPro" id="IPR051490">
    <property type="entry name" value="THEM6_lcsJ_thioesterase"/>
</dbReference>
<dbReference type="Pfam" id="PF13279">
    <property type="entry name" value="4HBT_2"/>
    <property type="match status" value="1"/>
</dbReference>
<keyword evidence="2" id="KW-1185">Reference proteome</keyword>
<dbReference type="EMBL" id="JACOFX010000009">
    <property type="protein sequence ID" value="MBC3909364.1"/>
    <property type="molecule type" value="Genomic_DNA"/>
</dbReference>
<accession>A0ABR6ZC76</accession>
<gene>
    <name evidence="1" type="ORF">H8L47_17535</name>
</gene>
<comment type="caution">
    <text evidence="1">The sequence shown here is derived from an EMBL/GenBank/DDBJ whole genome shotgun (WGS) entry which is preliminary data.</text>
</comment>
<dbReference type="PANTHER" id="PTHR12475">
    <property type="match status" value="1"/>
</dbReference>
<organism evidence="1 2">
    <name type="scientific">Undibacterium umbellatum</name>
    <dbReference type="NCBI Taxonomy" id="2762300"/>
    <lineage>
        <taxon>Bacteria</taxon>
        <taxon>Pseudomonadati</taxon>
        <taxon>Pseudomonadota</taxon>
        <taxon>Betaproteobacteria</taxon>
        <taxon>Burkholderiales</taxon>
        <taxon>Oxalobacteraceae</taxon>
        <taxon>Undibacterium</taxon>
    </lineage>
</organism>
<protein>
    <submittedName>
        <fullName evidence="1">Thioesterase family protein</fullName>
    </submittedName>
</protein>